<name>A0A7S2R067_9STRA</name>
<reference evidence="1" key="1">
    <citation type="submission" date="2021-01" db="EMBL/GenBank/DDBJ databases">
        <authorList>
            <person name="Corre E."/>
            <person name="Pelletier E."/>
            <person name="Niang G."/>
            <person name="Scheremetjew M."/>
            <person name="Finn R."/>
            <person name="Kale V."/>
            <person name="Holt S."/>
            <person name="Cochrane G."/>
            <person name="Meng A."/>
            <person name="Brown T."/>
            <person name="Cohen L."/>
        </authorList>
    </citation>
    <scope>NUCLEOTIDE SEQUENCE</scope>
    <source>
        <strain evidence="1">CCMP1452</strain>
    </source>
</reference>
<dbReference type="AlphaFoldDB" id="A0A7S2R067"/>
<evidence type="ECO:0000313" key="1">
    <source>
        <dbReference type="EMBL" id="CAD9656946.1"/>
    </source>
</evidence>
<dbReference type="EMBL" id="HBHI01001534">
    <property type="protein sequence ID" value="CAD9656946.1"/>
    <property type="molecule type" value="Transcribed_RNA"/>
</dbReference>
<gene>
    <name evidence="1" type="ORF">EANT1437_LOCUS745</name>
</gene>
<protein>
    <submittedName>
        <fullName evidence="1">Uncharacterized protein</fullName>
    </submittedName>
</protein>
<proteinExistence type="predicted"/>
<sequence length="142" mass="16560">MVVQKDGTKKYIWTKDVKYVPELYCNLFIISAALKEGCTLEGNQDYIKIKKKIASYMFDCKIKSGKGILYGIKIETRKDDKIETTTTEGRMKKEKLMSLYILSYGLYDAMRQGAFLARKQNLAESQRLCELFREAYICNYKK</sequence>
<accession>A0A7S2R067</accession>
<organism evidence="1">
    <name type="scientific">Eucampia antarctica</name>
    <dbReference type="NCBI Taxonomy" id="49252"/>
    <lineage>
        <taxon>Eukaryota</taxon>
        <taxon>Sar</taxon>
        <taxon>Stramenopiles</taxon>
        <taxon>Ochrophyta</taxon>
        <taxon>Bacillariophyta</taxon>
        <taxon>Mediophyceae</taxon>
        <taxon>Biddulphiophycidae</taxon>
        <taxon>Hemiaulales</taxon>
        <taxon>Hemiaulaceae</taxon>
        <taxon>Eucampia</taxon>
    </lineage>
</organism>